<evidence type="ECO:0000313" key="2">
    <source>
        <dbReference type="EMBL" id="AKU16096.1"/>
    </source>
</evidence>
<dbReference type="AlphaFoldDB" id="A0A0K1JHB8"/>
<evidence type="ECO:0000256" key="1">
    <source>
        <dbReference type="SAM" id="MobiDB-lite"/>
    </source>
</evidence>
<dbReference type="Proteomes" id="UP000066480">
    <property type="component" value="Chromosome"/>
</dbReference>
<keyword evidence="3" id="KW-1185">Reference proteome</keyword>
<feature type="region of interest" description="Disordered" evidence="1">
    <location>
        <begin position="150"/>
        <end position="171"/>
    </location>
</feature>
<accession>A0A0K1JHB8</accession>
<sequence length="216" mass="22227">MAAAPASAASVCTPTPYVLQWGQTAYTRNSSTSGVAVIPPSTGSGAPVTMTISSTFAGDQTPLGASNLALTPGTVGGLGQRAITLAQEFPTNTSTRAENQIATFTFSQAVTGLQFTICDIDSASNGWWDQVELTSAAAFTAVPGTGVSGTGSTASPWHATSNNTNYPNTSGQGNVAVTMPGPVTSFQIRYWNATRLKSNQAIFIAFLNFIATPETC</sequence>
<reference evidence="2 3" key="1">
    <citation type="submission" date="2015-03" db="EMBL/GenBank/DDBJ databases">
        <title>Luteipulveratus halotolerans sp. nov., a novel actinobacterium (Dermacoccaceae) from Sarawak, Malaysia.</title>
        <authorList>
            <person name="Juboi H."/>
            <person name="Basik A."/>
            <person name="Shamsul S.S."/>
            <person name="Arnold P."/>
            <person name="Schmitt E.K."/>
            <person name="Sanglier J.-J."/>
            <person name="Yeo T."/>
        </authorList>
    </citation>
    <scope>NUCLEOTIDE SEQUENCE [LARGE SCALE GENOMIC DNA]</scope>
    <source>
        <strain evidence="2 3">MN07-A0370</strain>
    </source>
</reference>
<evidence type="ECO:0000313" key="3">
    <source>
        <dbReference type="Proteomes" id="UP000066480"/>
    </source>
</evidence>
<gene>
    <name evidence="2" type="ORF">VV02_09870</name>
</gene>
<protein>
    <submittedName>
        <fullName evidence="2">Uncharacterized protein</fullName>
    </submittedName>
</protein>
<dbReference type="EMBL" id="CP011112">
    <property type="protein sequence ID" value="AKU16096.1"/>
    <property type="molecule type" value="Genomic_DNA"/>
</dbReference>
<feature type="compositionally biased region" description="Polar residues" evidence="1">
    <location>
        <begin position="158"/>
        <end position="171"/>
    </location>
</feature>
<name>A0A0K1JHB8_9MICO</name>
<organism evidence="2 3">
    <name type="scientific">Luteipulveratus mongoliensis</name>
    <dbReference type="NCBI Taxonomy" id="571913"/>
    <lineage>
        <taxon>Bacteria</taxon>
        <taxon>Bacillati</taxon>
        <taxon>Actinomycetota</taxon>
        <taxon>Actinomycetes</taxon>
        <taxon>Micrococcales</taxon>
        <taxon>Dermacoccaceae</taxon>
        <taxon>Luteipulveratus</taxon>
    </lineage>
</organism>
<proteinExistence type="predicted"/>
<dbReference type="KEGG" id="lmoi:VV02_09870"/>